<protein>
    <submittedName>
        <fullName evidence="3">Ferrous iron transport protein A</fullName>
    </submittedName>
</protein>
<dbReference type="GO" id="GO:0046914">
    <property type="term" value="F:transition metal ion binding"/>
    <property type="evidence" value="ECO:0007669"/>
    <property type="project" value="InterPro"/>
</dbReference>
<dbReference type="EMBL" id="WSLF01000005">
    <property type="protein sequence ID" value="KAE9634494.1"/>
    <property type="molecule type" value="Genomic_DNA"/>
</dbReference>
<dbReference type="PANTHER" id="PTHR42954:SF2">
    <property type="entry name" value="FE(2+) TRANSPORT PROTEIN A"/>
    <property type="match status" value="1"/>
</dbReference>
<dbReference type="SUPFAM" id="SSF50037">
    <property type="entry name" value="C-terminal domain of transcriptional repressors"/>
    <property type="match status" value="1"/>
</dbReference>
<gene>
    <name evidence="3" type="ORF">GND95_07430</name>
</gene>
<name>A0A7C8HGT0_9FIRM</name>
<dbReference type="InterPro" id="IPR052713">
    <property type="entry name" value="FeoA"/>
</dbReference>
<dbReference type="AlphaFoldDB" id="A0A7C8HGT0"/>
<dbReference type="Pfam" id="PF04023">
    <property type="entry name" value="FeoA"/>
    <property type="match status" value="1"/>
</dbReference>
<reference evidence="3 4" key="1">
    <citation type="submission" date="2019-12" db="EMBL/GenBank/DDBJ databases">
        <title>Defluviitalea raffinosedens, isolated from a biogas fermenter, genome sequencing and characterization.</title>
        <authorList>
            <person name="Rettenmaier R."/>
            <person name="Schneider M."/>
            <person name="Neuhaus K."/>
            <person name="Liebl W."/>
            <person name="Zverlov V."/>
        </authorList>
    </citation>
    <scope>NUCLEOTIDE SEQUENCE [LARGE SCALE GENOMIC DNA]</scope>
    <source>
        <strain evidence="3 4">249c-K6</strain>
    </source>
</reference>
<dbReference type="InterPro" id="IPR038157">
    <property type="entry name" value="FeoA_core_dom"/>
</dbReference>
<dbReference type="Proteomes" id="UP000483018">
    <property type="component" value="Unassembled WGS sequence"/>
</dbReference>
<evidence type="ECO:0000259" key="2">
    <source>
        <dbReference type="SMART" id="SM00899"/>
    </source>
</evidence>
<dbReference type="SMART" id="SM00899">
    <property type="entry name" value="FeoA"/>
    <property type="match status" value="1"/>
</dbReference>
<keyword evidence="1" id="KW-0408">Iron</keyword>
<sequence length="80" mass="9104">MKGIYIPLNRVKTGQTCIVQELNATGPERRRMLDLGFIKDTEVKVMRRSPLGDPTAYFIRNTIIALRKEEASKILVKVNS</sequence>
<evidence type="ECO:0000313" key="4">
    <source>
        <dbReference type="Proteomes" id="UP000483018"/>
    </source>
</evidence>
<keyword evidence="4" id="KW-1185">Reference proteome</keyword>
<dbReference type="InterPro" id="IPR007167">
    <property type="entry name" value="Fe-transptr_FeoA-like"/>
</dbReference>
<dbReference type="PANTHER" id="PTHR42954">
    <property type="entry name" value="FE(2+) TRANSPORT PROTEIN A"/>
    <property type="match status" value="1"/>
</dbReference>
<dbReference type="OrthoDB" id="9811076at2"/>
<proteinExistence type="predicted"/>
<comment type="caution">
    <text evidence="3">The sequence shown here is derived from an EMBL/GenBank/DDBJ whole genome shotgun (WGS) entry which is preliminary data.</text>
</comment>
<dbReference type="InterPro" id="IPR008988">
    <property type="entry name" value="Transcriptional_repressor_C"/>
</dbReference>
<dbReference type="Gene3D" id="2.30.30.90">
    <property type="match status" value="1"/>
</dbReference>
<organism evidence="3 4">
    <name type="scientific">Defluviitalea raffinosedens</name>
    <dbReference type="NCBI Taxonomy" id="1450156"/>
    <lineage>
        <taxon>Bacteria</taxon>
        <taxon>Bacillati</taxon>
        <taxon>Bacillota</taxon>
        <taxon>Clostridia</taxon>
        <taxon>Lachnospirales</taxon>
        <taxon>Defluviitaleaceae</taxon>
        <taxon>Defluviitalea</taxon>
    </lineage>
</organism>
<evidence type="ECO:0000256" key="1">
    <source>
        <dbReference type="ARBA" id="ARBA00023004"/>
    </source>
</evidence>
<accession>A0A7C8HGT0</accession>
<dbReference type="RefSeq" id="WP_158740223.1">
    <property type="nucleotide sequence ID" value="NZ_WSLF01000005.1"/>
</dbReference>
<feature type="domain" description="Ferrous iron transporter FeoA-like" evidence="2">
    <location>
        <begin position="6"/>
        <end position="78"/>
    </location>
</feature>
<evidence type="ECO:0000313" key="3">
    <source>
        <dbReference type="EMBL" id="KAE9634494.1"/>
    </source>
</evidence>